<dbReference type="AlphaFoldDB" id="A0A7L7LAW3"/>
<dbReference type="RefSeq" id="WP_182412337.1">
    <property type="nucleotide sequence ID" value="NZ_CP055153.1"/>
</dbReference>
<reference evidence="2 3" key="2">
    <citation type="submission" date="2020-08" db="EMBL/GenBank/DDBJ databases">
        <title>Adhaeribacter dokdonensis sp. nov., isolated from the rhizosphere of Elymus tsukushiensis, a plant native to the Dokdo Islands, Republic of Korea.</title>
        <authorList>
            <person name="Ghim S.Y."/>
        </authorList>
    </citation>
    <scope>NUCLEOTIDE SEQUENCE [LARGE SCALE GENOMIC DNA]</scope>
    <source>
        <strain evidence="2 3">KUDC8001</strain>
    </source>
</reference>
<feature type="domain" description="CHAT" evidence="1">
    <location>
        <begin position="69"/>
        <end position="378"/>
    </location>
</feature>
<proteinExistence type="predicted"/>
<dbReference type="Pfam" id="PF20308">
    <property type="entry name" value="TPR-S"/>
    <property type="match status" value="1"/>
</dbReference>
<evidence type="ECO:0000313" key="3">
    <source>
        <dbReference type="Proteomes" id="UP000514509"/>
    </source>
</evidence>
<evidence type="ECO:0000313" key="2">
    <source>
        <dbReference type="EMBL" id="QMU29877.1"/>
    </source>
</evidence>
<dbReference type="InterPro" id="IPR046880">
    <property type="entry name" value="TPR-S"/>
</dbReference>
<evidence type="ECO:0000259" key="1">
    <source>
        <dbReference type="Pfam" id="PF12770"/>
    </source>
</evidence>
<sequence length="683" mass="77389">MRTITLELLRHGPAHNQLLSPLTPYLALCENHGAVTITVPFEHNQFLHRLSALGYKLGEESRIFQLNDTARVLGEILGNIPGLTAESGKDDDSDDNLTHLRLIISASELALLPFELALSPNGLPGSGQHLLLQPQMPICLTREIRRVPGEQLQRPLKPRILFIAASPPEVGEIPVESHLLTLRRLITPWVKYFDTDDKETQRQRIDEHLVFLPGASVEEIEKQCATNTFTHIHILAHGVERRENYDTRFFLALHNAHDPYKTEYISGARLATALRPSQRPDSGGLAKPVVVTLASCDSGNVGSVAGAGASIAHALHESGIPMVVAGQFPLTFAGSVCLTDCLYEGLLWGTDPRRLLYDLRRRLYAQFQDKHDWASLTAYVSLPPNFEQQLAEVQIAQALRSINAAMNHADEATRRVFARIMARRTAADPSSAANQSNEEDVKNLLTNAWEKIKEAKKKLERLLTRLPDKKLEIYGLMASTEKRQAEILFSISRSSFIDDKTRQQNKKESLDLLQKAQDYYWKTFMLDRSQSWALVQYLSLTLLFHKLHFDPNHQHKVAFPDDNEAETEKKLANLHTMAILLSEYDLRNPDRARATWAHSNLIELYLLSSLVQPAPEDAWNQAIKYTYDFLDLAGRDSFAVYSTRRQMLRYVEWFKELADLGNLPLLADEIFNKFPEDVEDAWK</sequence>
<protein>
    <submittedName>
        <fullName evidence="2">CHAT domain-containing protein</fullName>
    </submittedName>
</protein>
<gene>
    <name evidence="2" type="ORF">HUW48_18430</name>
</gene>
<reference evidence="2 3" key="1">
    <citation type="submission" date="2020-06" db="EMBL/GenBank/DDBJ databases">
        <authorList>
            <person name="Hwang Y.J."/>
        </authorList>
    </citation>
    <scope>NUCLEOTIDE SEQUENCE [LARGE SCALE GENOMIC DNA]</scope>
    <source>
        <strain evidence="2 3">KUDC8001</strain>
    </source>
</reference>
<keyword evidence="3" id="KW-1185">Reference proteome</keyword>
<accession>A0A7L7LAW3</accession>
<dbReference type="Pfam" id="PF12770">
    <property type="entry name" value="CHAT"/>
    <property type="match status" value="1"/>
</dbReference>
<name>A0A7L7LAW3_9BACT</name>
<dbReference type="Proteomes" id="UP000514509">
    <property type="component" value="Chromosome"/>
</dbReference>
<dbReference type="KEGG" id="add:HUW48_18430"/>
<dbReference type="InterPro" id="IPR024983">
    <property type="entry name" value="CHAT_dom"/>
</dbReference>
<organism evidence="2 3">
    <name type="scientific">Adhaeribacter radiodurans</name>
    <dbReference type="NCBI Taxonomy" id="2745197"/>
    <lineage>
        <taxon>Bacteria</taxon>
        <taxon>Pseudomonadati</taxon>
        <taxon>Bacteroidota</taxon>
        <taxon>Cytophagia</taxon>
        <taxon>Cytophagales</taxon>
        <taxon>Hymenobacteraceae</taxon>
        <taxon>Adhaeribacter</taxon>
    </lineage>
</organism>
<dbReference type="EMBL" id="CP055153">
    <property type="protein sequence ID" value="QMU29877.1"/>
    <property type="molecule type" value="Genomic_DNA"/>
</dbReference>